<proteinExistence type="predicted"/>
<feature type="region of interest" description="Disordered" evidence="1">
    <location>
        <begin position="253"/>
        <end position="272"/>
    </location>
</feature>
<feature type="compositionally biased region" description="Acidic residues" evidence="1">
    <location>
        <begin position="412"/>
        <end position="428"/>
    </location>
</feature>
<feature type="compositionally biased region" description="Acidic residues" evidence="1">
    <location>
        <begin position="62"/>
        <end position="84"/>
    </location>
</feature>
<gene>
    <name evidence="5" type="ORF">QTP70_031926</name>
</gene>
<comment type="caution">
    <text evidence="5">The sequence shown here is derived from an EMBL/GenBank/DDBJ whole genome shotgun (WGS) entry which is preliminary data.</text>
</comment>
<dbReference type="Pfam" id="PF15281">
    <property type="entry name" value="Consortin_C"/>
    <property type="match status" value="1"/>
</dbReference>
<dbReference type="InterPro" id="IPR042318">
    <property type="entry name" value="Consortin"/>
</dbReference>
<dbReference type="GO" id="GO:0030133">
    <property type="term" value="C:transport vesicle"/>
    <property type="evidence" value="ECO:0007669"/>
    <property type="project" value="TreeGrafter"/>
</dbReference>
<reference evidence="5" key="1">
    <citation type="submission" date="2023-06" db="EMBL/GenBank/DDBJ databases">
        <title>Male Hemibagrus guttatus genome.</title>
        <authorList>
            <person name="Bian C."/>
        </authorList>
    </citation>
    <scope>NUCLEOTIDE SEQUENCE</scope>
    <source>
        <strain evidence="5">Male_cb2023</strain>
        <tissue evidence="5">Muscle</tissue>
    </source>
</reference>
<feature type="domain" description="Consortin C-terminal" evidence="3">
    <location>
        <begin position="456"/>
        <end position="566"/>
    </location>
</feature>
<feature type="domain" description="Consortin N-terminal" evidence="4">
    <location>
        <begin position="143"/>
        <end position="193"/>
    </location>
</feature>
<dbReference type="EMBL" id="JAUCMX010000008">
    <property type="protein sequence ID" value="KAK3538139.1"/>
    <property type="molecule type" value="Genomic_DNA"/>
</dbReference>
<accession>A0AAE0R0R7</accession>
<sequence>MNEGRWSSDSDLQNKLGSTRVPDQKQNNHQIRMLEEEEEVQGGHTHLHQNLHYDFTNNNGAGEEEEEEEEDGGSKMEEEDEEMESTSGACSPELIQDSSSLSCSPSVCEGPLSPEEIPVGVFSPRDLSRCISESLSVLEAQGDDAALPLRLHQIAECLVQDEDYERAVHFLQLERLYHERVLSNITTLQEAWVSRWRCSRSEGNSLPHCDLNSEHLDKLKHICMTHRQPAWSSNTCDLVHRISVNGESCGEKNITSETPCSDKSAMLQQDDVSSSESYPACLAQQRQPINLCDSASSPPTSYPQTTPTLVMTESSLPANIREEVEKQSEREEKSEGEEKQEMERTQEIGKKAEPGGSGKEAEPGGDRVEVEPERGGIEVEPVESDPKKEQVITEGGVEKGSHTELDKGAEKQEEEQEEEEEEEVNETVEALELEEELQRPEDAMLDLLAKHIQVEEITPASGLVSILKRRVCDGGDDISATNKPPTKRRVRFHVPDDGLDQDDVGGDSWLLLLLLCLVTVVISVGGTALYCTFSDAQSNVCTDFSHNIDFYMGKVQRSVDDITHFFSSSGS</sequence>
<evidence type="ECO:0000259" key="3">
    <source>
        <dbReference type="Pfam" id="PF15281"/>
    </source>
</evidence>
<evidence type="ECO:0000259" key="4">
    <source>
        <dbReference type="Pfam" id="PF22883"/>
    </source>
</evidence>
<dbReference type="Proteomes" id="UP001274896">
    <property type="component" value="Unassembled WGS sequence"/>
</dbReference>
<feature type="compositionally biased region" description="Basic and acidic residues" evidence="1">
    <location>
        <begin position="384"/>
        <end position="411"/>
    </location>
</feature>
<keyword evidence="2" id="KW-0812">Transmembrane</keyword>
<dbReference type="GO" id="GO:0005886">
    <property type="term" value="C:plasma membrane"/>
    <property type="evidence" value="ECO:0007669"/>
    <property type="project" value="TreeGrafter"/>
</dbReference>
<dbReference type="Pfam" id="PF22883">
    <property type="entry name" value="Consortin_N"/>
    <property type="match status" value="1"/>
</dbReference>
<keyword evidence="2" id="KW-1133">Transmembrane helix</keyword>
<evidence type="ECO:0000313" key="5">
    <source>
        <dbReference type="EMBL" id="KAK3538139.1"/>
    </source>
</evidence>
<feature type="compositionally biased region" description="Polar residues" evidence="1">
    <location>
        <begin position="1"/>
        <end position="17"/>
    </location>
</feature>
<dbReference type="InterPro" id="IPR028129">
    <property type="entry name" value="Consortin_C"/>
</dbReference>
<keyword evidence="2" id="KW-0472">Membrane</keyword>
<dbReference type="PANTHER" id="PTHR28581">
    <property type="entry name" value="CONSORTIN"/>
    <property type="match status" value="1"/>
</dbReference>
<feature type="region of interest" description="Disordered" evidence="1">
    <location>
        <begin position="1"/>
        <end position="109"/>
    </location>
</feature>
<dbReference type="InterPro" id="IPR054132">
    <property type="entry name" value="Consortin_N"/>
</dbReference>
<dbReference type="PANTHER" id="PTHR28581:SF1">
    <property type="entry name" value="CONSORTIN"/>
    <property type="match status" value="1"/>
</dbReference>
<feature type="transmembrane region" description="Helical" evidence="2">
    <location>
        <begin position="509"/>
        <end position="530"/>
    </location>
</feature>
<dbReference type="AlphaFoldDB" id="A0AAE0R0R7"/>
<feature type="region of interest" description="Disordered" evidence="1">
    <location>
        <begin position="292"/>
        <end position="428"/>
    </location>
</feature>
<evidence type="ECO:0000256" key="2">
    <source>
        <dbReference type="SAM" id="Phobius"/>
    </source>
</evidence>
<feature type="compositionally biased region" description="Basic and acidic residues" evidence="1">
    <location>
        <begin position="320"/>
        <end position="377"/>
    </location>
</feature>
<evidence type="ECO:0000256" key="1">
    <source>
        <dbReference type="SAM" id="MobiDB-lite"/>
    </source>
</evidence>
<protein>
    <recommendedName>
        <fullName evidence="7">Consortin</fullName>
    </recommendedName>
</protein>
<dbReference type="GO" id="GO:0071253">
    <property type="term" value="F:connexin binding"/>
    <property type="evidence" value="ECO:0007669"/>
    <property type="project" value="InterPro"/>
</dbReference>
<evidence type="ECO:0008006" key="7">
    <source>
        <dbReference type="Google" id="ProtNLM"/>
    </source>
</evidence>
<organism evidence="5 6">
    <name type="scientific">Hemibagrus guttatus</name>
    <dbReference type="NCBI Taxonomy" id="175788"/>
    <lineage>
        <taxon>Eukaryota</taxon>
        <taxon>Metazoa</taxon>
        <taxon>Chordata</taxon>
        <taxon>Craniata</taxon>
        <taxon>Vertebrata</taxon>
        <taxon>Euteleostomi</taxon>
        <taxon>Actinopterygii</taxon>
        <taxon>Neopterygii</taxon>
        <taxon>Teleostei</taxon>
        <taxon>Ostariophysi</taxon>
        <taxon>Siluriformes</taxon>
        <taxon>Bagridae</taxon>
        <taxon>Hemibagrus</taxon>
    </lineage>
</organism>
<dbReference type="GO" id="GO:0005802">
    <property type="term" value="C:trans-Golgi network"/>
    <property type="evidence" value="ECO:0007669"/>
    <property type="project" value="InterPro"/>
</dbReference>
<evidence type="ECO:0000313" key="6">
    <source>
        <dbReference type="Proteomes" id="UP001274896"/>
    </source>
</evidence>
<feature type="compositionally biased region" description="Low complexity" evidence="1">
    <location>
        <begin position="294"/>
        <end position="308"/>
    </location>
</feature>
<name>A0AAE0R0R7_9TELE</name>
<keyword evidence="6" id="KW-1185">Reference proteome</keyword>
<dbReference type="GO" id="GO:0042998">
    <property type="term" value="P:positive regulation of Golgi to plasma membrane protein transport"/>
    <property type="evidence" value="ECO:0007669"/>
    <property type="project" value="InterPro"/>
</dbReference>